<evidence type="ECO:0000256" key="3">
    <source>
        <dbReference type="ARBA" id="ARBA00022475"/>
    </source>
</evidence>
<evidence type="ECO:0000313" key="13">
    <source>
        <dbReference type="EMBL" id="APD73811.1"/>
    </source>
</evidence>
<evidence type="ECO:0000256" key="1">
    <source>
        <dbReference type="ARBA" id="ARBA00002523"/>
    </source>
</evidence>
<evidence type="ECO:0000256" key="7">
    <source>
        <dbReference type="ARBA" id="ARBA00023180"/>
    </source>
</evidence>
<feature type="domain" description="Trypanosome variant surface glycoprotein C-terminal" evidence="11">
    <location>
        <begin position="421"/>
        <end position="509"/>
    </location>
</feature>
<dbReference type="InterPro" id="IPR019609">
    <property type="entry name" value="Variant_surf_glycoprt_trypan_C"/>
</dbReference>
<feature type="region of interest" description="Disordered" evidence="9">
    <location>
        <begin position="444"/>
        <end position="473"/>
    </location>
</feature>
<evidence type="ECO:0000256" key="9">
    <source>
        <dbReference type="SAM" id="MobiDB-lite"/>
    </source>
</evidence>
<name>A0A1J0R7M8_9TRYP</name>
<dbReference type="VEuPathDB" id="TriTrypDB:Tb427_000097700"/>
<dbReference type="EMBL" id="KX699855">
    <property type="protein sequence ID" value="APD73811.1"/>
    <property type="molecule type" value="Genomic_DNA"/>
</dbReference>
<keyword evidence="8" id="KW-0449">Lipoprotein</keyword>
<keyword evidence="6" id="KW-0472">Membrane</keyword>
<feature type="compositionally biased region" description="Basic and acidic residues" evidence="9">
    <location>
        <begin position="411"/>
        <end position="423"/>
    </location>
</feature>
<evidence type="ECO:0000256" key="5">
    <source>
        <dbReference type="ARBA" id="ARBA00022729"/>
    </source>
</evidence>
<sequence length="511" mass="54342">MQKTKQVEIKQTFNLAAVFAVILSLNDALTTEAAAPNAGDNAAAFEALCLVINAAKQVKLPTPHESKAADILDYSATINITLNGPEGVADRITNEEKEHKDLKNGTLRSKNCGGDKWAFCKRGAAKAKSIKDNAEYTAWVNKHKDATTAKQIQDIFQQEIEIESELKRQQAAAADNSIQEELNKALHGPTGKEKKITVWNRDSSRKAACGDTNSNAKGELAGASIAQDALCLCVQCATQTEAAACSKYAADALTVTANGAIDTVEDWRKLQTACERQRTSDSMTGSDIRRAIVTFAAHIAKPQSTGNKINVLGNLNGAGTGGCDGGAGGTDGGACVYYGTDAAGGPGNIQWLQLMLTAAEKLDATKQAAAKAHALEQHLLSLNKTLATLATGTTAAESNKTDTQPGTIQDKQQETGKQTECEKHTDKTAEQCKSLGCDYDAENKKCKSKTGSENTAAETGDDKTEEKCAGKEQKDCKDECKCDSKTLKNFRFLVNNKSTQIAAASMSLVTF</sequence>
<feature type="region of interest" description="Disordered" evidence="9">
    <location>
        <begin position="396"/>
        <end position="423"/>
    </location>
</feature>
<protein>
    <submittedName>
        <fullName evidence="13">Variant surface glycoprotein 1125.1649</fullName>
    </submittedName>
</protein>
<evidence type="ECO:0000256" key="2">
    <source>
        <dbReference type="ARBA" id="ARBA00004609"/>
    </source>
</evidence>
<accession>A0A1J0R7M8</accession>
<evidence type="ECO:0000256" key="6">
    <source>
        <dbReference type="ARBA" id="ARBA00023136"/>
    </source>
</evidence>
<dbReference type="GO" id="GO:0005886">
    <property type="term" value="C:plasma membrane"/>
    <property type="evidence" value="ECO:0007669"/>
    <property type="project" value="UniProtKB-SubCell"/>
</dbReference>
<dbReference type="VEuPathDB" id="TriTrypDB:Tb1125.Tb09.v4.0113"/>
<feature type="domain" description="Trypanosome variant surface glycoprotein B-type N-terminal" evidence="12">
    <location>
        <begin position="29"/>
        <end position="379"/>
    </location>
</feature>
<keyword evidence="7" id="KW-0325">Glycoprotein</keyword>
<dbReference type="Pfam" id="PF13206">
    <property type="entry name" value="VSG_B"/>
    <property type="match status" value="1"/>
</dbReference>
<keyword evidence="4" id="KW-0336">GPI-anchor</keyword>
<reference evidence="13" key="1">
    <citation type="submission" date="2016-08" db="EMBL/GenBank/DDBJ databases">
        <title>VSG repertoire of Trypanosoma brucei EATRO 1125.</title>
        <authorList>
            <person name="Cross G.A."/>
        </authorList>
    </citation>
    <scope>NUCLEOTIDE SEQUENCE</scope>
    <source>
        <strain evidence="13">EATRO 1125</strain>
    </source>
</reference>
<organism evidence="13">
    <name type="scientific">Trypanosoma brucei</name>
    <dbReference type="NCBI Taxonomy" id="5691"/>
    <lineage>
        <taxon>Eukaryota</taxon>
        <taxon>Discoba</taxon>
        <taxon>Euglenozoa</taxon>
        <taxon>Kinetoplastea</taxon>
        <taxon>Metakinetoplastina</taxon>
        <taxon>Trypanosomatida</taxon>
        <taxon>Trypanosomatidae</taxon>
        <taxon>Trypanosoma</taxon>
    </lineage>
</organism>
<evidence type="ECO:0000256" key="8">
    <source>
        <dbReference type="ARBA" id="ARBA00023288"/>
    </source>
</evidence>
<dbReference type="InterPro" id="IPR025932">
    <property type="entry name" value="Trypano_VSG_B_N_dom"/>
</dbReference>
<feature type="compositionally biased region" description="Polar residues" evidence="9">
    <location>
        <begin position="397"/>
        <end position="410"/>
    </location>
</feature>
<evidence type="ECO:0000256" key="10">
    <source>
        <dbReference type="SAM" id="SignalP"/>
    </source>
</evidence>
<dbReference type="Pfam" id="PF10659">
    <property type="entry name" value="Trypan_glycop_C"/>
    <property type="match status" value="1"/>
</dbReference>
<evidence type="ECO:0000256" key="4">
    <source>
        <dbReference type="ARBA" id="ARBA00022622"/>
    </source>
</evidence>
<feature type="chain" id="PRO_5012430152" evidence="10">
    <location>
        <begin position="29"/>
        <end position="511"/>
    </location>
</feature>
<feature type="compositionally biased region" description="Basic and acidic residues" evidence="9">
    <location>
        <begin position="460"/>
        <end position="473"/>
    </location>
</feature>
<proteinExistence type="predicted"/>
<dbReference type="GO" id="GO:0098552">
    <property type="term" value="C:side of membrane"/>
    <property type="evidence" value="ECO:0007669"/>
    <property type="project" value="UniProtKB-KW"/>
</dbReference>
<comment type="subcellular location">
    <subcellularLocation>
        <location evidence="2">Cell membrane</location>
        <topology evidence="2">Lipid-anchor</topology>
        <topology evidence="2">GPI-anchor</topology>
    </subcellularLocation>
</comment>
<keyword evidence="3" id="KW-1003">Cell membrane</keyword>
<evidence type="ECO:0000259" key="12">
    <source>
        <dbReference type="Pfam" id="PF13206"/>
    </source>
</evidence>
<feature type="signal peptide" evidence="10">
    <location>
        <begin position="1"/>
        <end position="28"/>
    </location>
</feature>
<dbReference type="VEuPathDB" id="TriTrypDB:Tb09.v4.0113"/>
<dbReference type="AlphaFoldDB" id="A0A1J0R7M8"/>
<evidence type="ECO:0000259" key="11">
    <source>
        <dbReference type="Pfam" id="PF10659"/>
    </source>
</evidence>
<comment type="function">
    <text evidence="1">VSG forms a coat on the surface of the parasite. The trypanosome evades the immune response of the host by expressing a series of antigenically distinct VSGs from an estimated 1000 VSG genes.</text>
</comment>
<keyword evidence="5 10" id="KW-0732">Signal</keyword>